<evidence type="ECO:0000313" key="3">
    <source>
        <dbReference type="Proteomes" id="UP000290849"/>
    </source>
</evidence>
<accession>A0A4Q1HLM0</accession>
<evidence type="ECO:0000313" key="2">
    <source>
        <dbReference type="EMBL" id="RXN90545.1"/>
    </source>
</evidence>
<organism evidence="2 3">
    <name type="scientific">Achromobacter aloeverae</name>
    <dbReference type="NCBI Taxonomy" id="1750518"/>
    <lineage>
        <taxon>Bacteria</taxon>
        <taxon>Pseudomonadati</taxon>
        <taxon>Pseudomonadota</taxon>
        <taxon>Betaproteobacteria</taxon>
        <taxon>Burkholderiales</taxon>
        <taxon>Alcaligenaceae</taxon>
        <taxon>Achromobacter</taxon>
    </lineage>
</organism>
<comment type="caution">
    <text evidence="2">The sequence shown here is derived from an EMBL/GenBank/DDBJ whole genome shotgun (WGS) entry which is preliminary data.</text>
</comment>
<dbReference type="Proteomes" id="UP000290849">
    <property type="component" value="Unassembled WGS sequence"/>
</dbReference>
<reference evidence="2 3" key="1">
    <citation type="journal article" date="2017" name="Int. J. Syst. Evol. Microbiol.">
        <title>Achromobacter aloeverae sp. nov., isolated from the root of Aloe vera (L.) Burm.f.</title>
        <authorList>
            <person name="Kuncharoen N."/>
            <person name="Muramatsu Y."/>
            <person name="Shibata C."/>
            <person name="Kamakura Y."/>
            <person name="Nakagawa Y."/>
            <person name="Tanasupawat S."/>
        </authorList>
    </citation>
    <scope>NUCLEOTIDE SEQUENCE [LARGE SCALE GENOMIC DNA]</scope>
    <source>
        <strain evidence="2 3">AVA-1</strain>
    </source>
</reference>
<proteinExistence type="predicted"/>
<protein>
    <recommendedName>
        <fullName evidence="1">YhcG N-terminal domain-containing protein</fullName>
    </recommendedName>
</protein>
<feature type="domain" description="YhcG N-terminal" evidence="1">
    <location>
        <begin position="2"/>
        <end position="65"/>
    </location>
</feature>
<gene>
    <name evidence="2" type="ORF">C7R54_13760</name>
</gene>
<dbReference type="AlphaFoldDB" id="A0A4Q1HLM0"/>
<dbReference type="EMBL" id="PYAL01000003">
    <property type="protein sequence ID" value="RXN90545.1"/>
    <property type="molecule type" value="Genomic_DNA"/>
</dbReference>
<dbReference type="Pfam" id="PF17761">
    <property type="entry name" value="DUF1016_N"/>
    <property type="match status" value="1"/>
</dbReference>
<sequence length="90" mass="10363">MDRLAHDLRAAFPDMKGFSPRNIKYMRALAEAWPDESIVQRCLHNCRGIPVWLCWTKYPALKPCKPVCRRSSKSSGSWAIPQMMASRNKV</sequence>
<keyword evidence="3" id="KW-1185">Reference proteome</keyword>
<dbReference type="InterPro" id="IPR041527">
    <property type="entry name" value="YhcG_N"/>
</dbReference>
<evidence type="ECO:0000259" key="1">
    <source>
        <dbReference type="Pfam" id="PF17761"/>
    </source>
</evidence>
<name>A0A4Q1HLM0_9BURK</name>